<feature type="compositionally biased region" description="Low complexity" evidence="1">
    <location>
        <begin position="130"/>
        <end position="146"/>
    </location>
</feature>
<organism evidence="2 3">
    <name type="scientific">Rhizoctonia solani</name>
    <dbReference type="NCBI Taxonomy" id="456999"/>
    <lineage>
        <taxon>Eukaryota</taxon>
        <taxon>Fungi</taxon>
        <taxon>Dikarya</taxon>
        <taxon>Basidiomycota</taxon>
        <taxon>Agaricomycotina</taxon>
        <taxon>Agaricomycetes</taxon>
        <taxon>Cantharellales</taxon>
        <taxon>Ceratobasidiaceae</taxon>
        <taxon>Rhizoctonia</taxon>
    </lineage>
</organism>
<evidence type="ECO:0000313" key="2">
    <source>
        <dbReference type="EMBL" id="KAF8710327.1"/>
    </source>
</evidence>
<dbReference type="EMBL" id="JACYCD010000047">
    <property type="protein sequence ID" value="KAF8710327.1"/>
    <property type="molecule type" value="Genomic_DNA"/>
</dbReference>
<evidence type="ECO:0000256" key="1">
    <source>
        <dbReference type="SAM" id="MobiDB-lite"/>
    </source>
</evidence>
<name>A0A8H7HWT7_9AGAM</name>
<protein>
    <submittedName>
        <fullName evidence="2">Uncharacterized protein</fullName>
    </submittedName>
</protein>
<dbReference type="OrthoDB" id="4062651at2759"/>
<evidence type="ECO:0000313" key="3">
    <source>
        <dbReference type="Proteomes" id="UP000602905"/>
    </source>
</evidence>
<dbReference type="AlphaFoldDB" id="A0A8H7HWT7"/>
<dbReference type="Proteomes" id="UP000602905">
    <property type="component" value="Unassembled WGS sequence"/>
</dbReference>
<sequence>MPEFTPTQVVDRSKEKEWPHKLGVMDWDDTRIVFTKRQLIDFLKYVGVTVDTNFAQIAKLPRYAEFGTISGESSNAGAIPVETSAAPVQAESASSNPGDSSWKPTRRVRTVPGGVQSIQLGDGDEPPSWAAPSTKATTVAPTAAPAAPAPASPEPEYRGVVDSDGQPFKPTRRVRTAPGGKDSIGAFLGGE</sequence>
<feature type="compositionally biased region" description="Polar residues" evidence="1">
    <location>
        <begin position="91"/>
        <end position="103"/>
    </location>
</feature>
<feature type="non-terminal residue" evidence="2">
    <location>
        <position position="1"/>
    </location>
</feature>
<proteinExistence type="predicted"/>
<gene>
    <name evidence="2" type="ORF">RHS03_01806</name>
</gene>
<accession>A0A8H7HWT7</accession>
<reference evidence="2" key="1">
    <citation type="submission" date="2020-09" db="EMBL/GenBank/DDBJ databases">
        <title>Comparative genome analyses of four rice-infecting Rhizoctonia solani isolates reveal extensive enrichment of homogalacturonan modification genes.</title>
        <authorList>
            <person name="Lee D.-Y."/>
            <person name="Jeon J."/>
            <person name="Kim K.-T."/>
            <person name="Cheong K."/>
            <person name="Song H."/>
            <person name="Choi G."/>
            <person name="Ko J."/>
            <person name="Opiyo S.O."/>
            <person name="Zuo S."/>
            <person name="Madhav S."/>
            <person name="Lee Y.-H."/>
            <person name="Wang G.-L."/>
        </authorList>
    </citation>
    <scope>NUCLEOTIDE SEQUENCE</scope>
    <source>
        <strain evidence="2">AG1-IA WGL</strain>
    </source>
</reference>
<feature type="region of interest" description="Disordered" evidence="1">
    <location>
        <begin position="84"/>
        <end position="191"/>
    </location>
</feature>
<comment type="caution">
    <text evidence="2">The sequence shown here is derived from an EMBL/GenBank/DDBJ whole genome shotgun (WGS) entry which is preliminary data.</text>
</comment>